<evidence type="ECO:0000256" key="1">
    <source>
        <dbReference type="ARBA" id="ARBA00022679"/>
    </source>
</evidence>
<accession>A0A6J4RW20</accession>
<dbReference type="CDD" id="cd03801">
    <property type="entry name" value="GT4_PimA-like"/>
    <property type="match status" value="1"/>
</dbReference>
<name>A0A6J4RW20_9ACTN</name>
<dbReference type="SUPFAM" id="SSF53756">
    <property type="entry name" value="UDP-Glycosyltransferase/glycogen phosphorylase"/>
    <property type="match status" value="1"/>
</dbReference>
<dbReference type="PANTHER" id="PTHR46401">
    <property type="entry name" value="GLYCOSYLTRANSFERASE WBBK-RELATED"/>
    <property type="match status" value="1"/>
</dbReference>
<dbReference type="InterPro" id="IPR001296">
    <property type="entry name" value="Glyco_trans_1"/>
</dbReference>
<gene>
    <name evidence="3" type="ORF">AVDCRST_MAG53-850</name>
</gene>
<dbReference type="Gene3D" id="3.40.50.2000">
    <property type="entry name" value="Glycogen Phosphorylase B"/>
    <property type="match status" value="1"/>
</dbReference>
<reference evidence="3" key="1">
    <citation type="submission" date="2020-02" db="EMBL/GenBank/DDBJ databases">
        <authorList>
            <person name="Meier V. D."/>
        </authorList>
    </citation>
    <scope>NUCLEOTIDE SEQUENCE</scope>
    <source>
        <strain evidence="3">AVDCRST_MAG53</strain>
    </source>
</reference>
<organism evidence="3">
    <name type="scientific">uncultured Solirubrobacteraceae bacterium</name>
    <dbReference type="NCBI Taxonomy" id="1162706"/>
    <lineage>
        <taxon>Bacteria</taxon>
        <taxon>Bacillati</taxon>
        <taxon>Actinomycetota</taxon>
        <taxon>Thermoleophilia</taxon>
        <taxon>Solirubrobacterales</taxon>
        <taxon>Solirubrobacteraceae</taxon>
        <taxon>environmental samples</taxon>
    </lineage>
</organism>
<dbReference type="GO" id="GO:0009103">
    <property type="term" value="P:lipopolysaccharide biosynthetic process"/>
    <property type="evidence" value="ECO:0007669"/>
    <property type="project" value="TreeGrafter"/>
</dbReference>
<keyword evidence="1" id="KW-0808">Transferase</keyword>
<evidence type="ECO:0000259" key="2">
    <source>
        <dbReference type="Pfam" id="PF00534"/>
    </source>
</evidence>
<dbReference type="GO" id="GO:0016757">
    <property type="term" value="F:glycosyltransferase activity"/>
    <property type="evidence" value="ECO:0007669"/>
    <property type="project" value="InterPro"/>
</dbReference>
<feature type="domain" description="Glycosyl transferase family 1" evidence="2">
    <location>
        <begin position="157"/>
        <end position="315"/>
    </location>
</feature>
<dbReference type="PANTHER" id="PTHR46401:SF2">
    <property type="entry name" value="GLYCOSYLTRANSFERASE WBBK-RELATED"/>
    <property type="match status" value="1"/>
</dbReference>
<protein>
    <recommendedName>
        <fullName evidence="2">Glycosyl transferase family 1 domain-containing protein</fullName>
    </recommendedName>
</protein>
<dbReference type="Pfam" id="PF00534">
    <property type="entry name" value="Glycos_transf_1"/>
    <property type="match status" value="1"/>
</dbReference>
<proteinExistence type="predicted"/>
<evidence type="ECO:0000313" key="3">
    <source>
        <dbReference type="EMBL" id="CAA9482609.1"/>
    </source>
</evidence>
<dbReference type="EMBL" id="CADCVR010000027">
    <property type="protein sequence ID" value="CAA9482609.1"/>
    <property type="molecule type" value="Genomic_DNA"/>
</dbReference>
<sequence length="338" mass="36138">MNVHQVLSGAGPHDAVSNQARAFRALFEEWGWGGADVAAGIDPRVGKAFGPLGALDPASGDTLLLHYSAYAPRLRAVLDRPQRKVLLSHNVTPARWFWDYEPRIAIQCALGRQQLPEYAARCDVVAGVSAFNAAELGSDRVVPILFDPAGLGAPRLSEPAGPPTLLFVGRLAPHKRQDELIRLIALLRDNGVPDARLVLVGEPMKPWYLEELERLGDALAPGAVTFRSGLTVEELAAEYAAAALLVCLSEHEGFCIPLLEAFHVGVPVVARPVGGIPEVADDAALLIADGDLAVVAELCRVVLENAALRGTLRARGAARVEHYARGPVAARLRALLQE</sequence>
<dbReference type="AlphaFoldDB" id="A0A6J4RW20"/>